<evidence type="ECO:0000313" key="8">
    <source>
        <dbReference type="EMBL" id="KAJ6840371.1"/>
    </source>
</evidence>
<keyword evidence="4" id="KW-0812">Transmembrane</keyword>
<dbReference type="Proteomes" id="UP001140949">
    <property type="component" value="Unassembled WGS sequence"/>
</dbReference>
<dbReference type="InterPro" id="IPR004776">
    <property type="entry name" value="Mem_transp_PIN-like"/>
</dbReference>
<dbReference type="EMBL" id="JANAVB010009399">
    <property type="protein sequence ID" value="KAJ6840371.1"/>
    <property type="molecule type" value="Genomic_DNA"/>
</dbReference>
<evidence type="ECO:0000256" key="3">
    <source>
        <dbReference type="ARBA" id="ARBA00022448"/>
    </source>
</evidence>
<evidence type="ECO:0000256" key="4">
    <source>
        <dbReference type="ARBA" id="ARBA00022692"/>
    </source>
</evidence>
<keyword evidence="5" id="KW-1133">Transmembrane helix</keyword>
<sequence length="184" mass="21186">MAIYGENNLIIRKVVQNCSFQLNDELGNKMRSSMRIVQVYKELEAELHPKAIIREKKPTSMTRIILIMVWLNLIRNPNTYSSLLGLIWSLVSFRLVHGFAAKDQYMWQLHRSICNGCQVLHGAGNDSHSLHYCRTMRISFAYYIVQIPMARVACRECGVIRGLAILSPSLKVQKEYTHRDKGGF</sequence>
<comment type="similarity">
    <text evidence="2">Belongs to the auxin efflux carrier (TC 2.A.69.1) family.</text>
</comment>
<dbReference type="InterPro" id="IPR051107">
    <property type="entry name" value="Auxin_Efflux_Carrier"/>
</dbReference>
<proteinExistence type="inferred from homology"/>
<keyword evidence="6" id="KW-0472">Membrane</keyword>
<dbReference type="GO" id="GO:0005783">
    <property type="term" value="C:endoplasmic reticulum"/>
    <property type="evidence" value="ECO:0007669"/>
    <property type="project" value="TreeGrafter"/>
</dbReference>
<dbReference type="GO" id="GO:0009926">
    <property type="term" value="P:auxin polar transport"/>
    <property type="evidence" value="ECO:0007669"/>
    <property type="project" value="TreeGrafter"/>
</dbReference>
<dbReference type="PANTHER" id="PTHR31752">
    <property type="entry name" value="AUXIN EFFLUX CARRIER COMPONENT 1B-RELATED"/>
    <property type="match status" value="1"/>
</dbReference>
<dbReference type="GO" id="GO:0005886">
    <property type="term" value="C:plasma membrane"/>
    <property type="evidence" value="ECO:0007669"/>
    <property type="project" value="TreeGrafter"/>
</dbReference>
<comment type="subcellular location">
    <subcellularLocation>
        <location evidence="1">Membrane</location>
        <topology evidence="1">Multi-pass membrane protein</topology>
    </subcellularLocation>
</comment>
<evidence type="ECO:0000256" key="1">
    <source>
        <dbReference type="ARBA" id="ARBA00004141"/>
    </source>
</evidence>
<evidence type="ECO:0000256" key="7">
    <source>
        <dbReference type="ARBA" id="ARBA00023294"/>
    </source>
</evidence>
<accession>A0AAX6HIG9</accession>
<dbReference type="AlphaFoldDB" id="A0AAX6HIG9"/>
<evidence type="ECO:0000256" key="2">
    <source>
        <dbReference type="ARBA" id="ARBA00009177"/>
    </source>
</evidence>
<dbReference type="GO" id="GO:0010329">
    <property type="term" value="F:auxin efflux transmembrane transporter activity"/>
    <property type="evidence" value="ECO:0007669"/>
    <property type="project" value="TreeGrafter"/>
</dbReference>
<evidence type="ECO:0000313" key="9">
    <source>
        <dbReference type="Proteomes" id="UP001140949"/>
    </source>
</evidence>
<keyword evidence="7" id="KW-0927">Auxin signaling pathway</keyword>
<reference evidence="8" key="1">
    <citation type="journal article" date="2023" name="GigaByte">
        <title>Genome assembly of the bearded iris, Iris pallida Lam.</title>
        <authorList>
            <person name="Bruccoleri R.E."/>
            <person name="Oakeley E.J."/>
            <person name="Faust A.M.E."/>
            <person name="Altorfer M."/>
            <person name="Dessus-Babus S."/>
            <person name="Burckhardt D."/>
            <person name="Oertli M."/>
            <person name="Naumann U."/>
            <person name="Petersen F."/>
            <person name="Wong J."/>
        </authorList>
    </citation>
    <scope>NUCLEOTIDE SEQUENCE</scope>
    <source>
        <strain evidence="8">GSM-AAB239-AS_SAM_17_03QT</strain>
    </source>
</reference>
<dbReference type="GO" id="GO:0009734">
    <property type="term" value="P:auxin-activated signaling pathway"/>
    <property type="evidence" value="ECO:0007669"/>
    <property type="project" value="UniProtKB-KW"/>
</dbReference>
<comment type="caution">
    <text evidence="8">The sequence shown here is derived from an EMBL/GenBank/DDBJ whole genome shotgun (WGS) entry which is preliminary data.</text>
</comment>
<gene>
    <name evidence="8" type="ORF">M6B38_310380</name>
</gene>
<organism evidence="8 9">
    <name type="scientific">Iris pallida</name>
    <name type="common">Sweet iris</name>
    <dbReference type="NCBI Taxonomy" id="29817"/>
    <lineage>
        <taxon>Eukaryota</taxon>
        <taxon>Viridiplantae</taxon>
        <taxon>Streptophyta</taxon>
        <taxon>Embryophyta</taxon>
        <taxon>Tracheophyta</taxon>
        <taxon>Spermatophyta</taxon>
        <taxon>Magnoliopsida</taxon>
        <taxon>Liliopsida</taxon>
        <taxon>Asparagales</taxon>
        <taxon>Iridaceae</taxon>
        <taxon>Iridoideae</taxon>
        <taxon>Irideae</taxon>
        <taxon>Iris</taxon>
    </lineage>
</organism>
<keyword evidence="3" id="KW-0813">Transport</keyword>
<protein>
    <submittedName>
        <fullName evidence="8">Auxin efflux carrier component 1b</fullName>
    </submittedName>
</protein>
<dbReference type="PANTHER" id="PTHR31752:SF4">
    <property type="entry name" value="AUXIN EFFLUX CARRIER COMPONENT 2"/>
    <property type="match status" value="1"/>
</dbReference>
<reference evidence="8" key="2">
    <citation type="submission" date="2023-04" db="EMBL/GenBank/DDBJ databases">
        <authorList>
            <person name="Bruccoleri R.E."/>
            <person name="Oakeley E.J."/>
            <person name="Faust A.-M."/>
            <person name="Dessus-Babus S."/>
            <person name="Altorfer M."/>
            <person name="Burckhardt D."/>
            <person name="Oertli M."/>
            <person name="Naumann U."/>
            <person name="Petersen F."/>
            <person name="Wong J."/>
        </authorList>
    </citation>
    <scope>NUCLEOTIDE SEQUENCE</scope>
    <source>
        <strain evidence="8">GSM-AAB239-AS_SAM_17_03QT</strain>
        <tissue evidence="8">Leaf</tissue>
    </source>
</reference>
<keyword evidence="9" id="KW-1185">Reference proteome</keyword>
<evidence type="ECO:0000256" key="6">
    <source>
        <dbReference type="ARBA" id="ARBA00023136"/>
    </source>
</evidence>
<evidence type="ECO:0000256" key="5">
    <source>
        <dbReference type="ARBA" id="ARBA00022989"/>
    </source>
</evidence>
<name>A0AAX6HIG9_IRIPA</name>
<dbReference type="Pfam" id="PF03547">
    <property type="entry name" value="Mem_trans"/>
    <property type="match status" value="1"/>
</dbReference>